<keyword evidence="2" id="KW-1185">Reference proteome</keyword>
<dbReference type="EMBL" id="LT837803">
    <property type="protein sequence ID" value="SMB22415.1"/>
    <property type="molecule type" value="Genomic_DNA"/>
</dbReference>
<reference evidence="1" key="1">
    <citation type="submission" date="2017-03" db="EMBL/GenBank/DDBJ databases">
        <authorList>
            <consortium name="AG Boll"/>
        </authorList>
    </citation>
    <scope>NUCLEOTIDE SEQUENCE [LARGE SCALE GENOMIC DNA]</scope>
    <source>
        <strain evidence="1">Chol</strain>
    </source>
</reference>
<proteinExistence type="predicted"/>
<keyword evidence="1" id="KW-0489">Methyltransferase</keyword>
<accession>A0A7Z7MUB7</accession>
<keyword evidence="1" id="KW-0808">Transferase</keyword>
<dbReference type="Proteomes" id="UP000242886">
    <property type="component" value="Chromosome SDENCHOL"/>
</dbReference>
<dbReference type="GO" id="GO:0032259">
    <property type="term" value="P:methylation"/>
    <property type="evidence" value="ECO:0007669"/>
    <property type="project" value="UniProtKB-KW"/>
</dbReference>
<protein>
    <submittedName>
        <fullName evidence="1">Type 11 methyltransferase</fullName>
    </submittedName>
</protein>
<evidence type="ECO:0000313" key="1">
    <source>
        <dbReference type="EMBL" id="SMB22415.1"/>
    </source>
</evidence>
<sequence length="93" mass="10621">MKMALKSRAIVVLQHASLYVNRRPRLRRVVVALVNRFPGMKTRLMRLVMGASASFAQRTRPPDIPAELSQLTPRAHRIYADLKSAIEQQKGQR</sequence>
<evidence type="ECO:0000313" key="2">
    <source>
        <dbReference type="Proteomes" id="UP000242886"/>
    </source>
</evidence>
<gene>
    <name evidence="1" type="ORF">SDENCHOL_10579</name>
</gene>
<name>A0A7Z7MUB7_9PROT</name>
<organism evidence="1 2">
    <name type="scientific">Sterolibacterium denitrificans</name>
    <dbReference type="NCBI Taxonomy" id="157592"/>
    <lineage>
        <taxon>Bacteria</taxon>
        <taxon>Pseudomonadati</taxon>
        <taxon>Pseudomonadota</taxon>
        <taxon>Betaproteobacteria</taxon>
        <taxon>Nitrosomonadales</taxon>
        <taxon>Sterolibacteriaceae</taxon>
        <taxon>Sterolibacterium</taxon>
    </lineage>
</organism>
<dbReference type="GO" id="GO:0008168">
    <property type="term" value="F:methyltransferase activity"/>
    <property type="evidence" value="ECO:0007669"/>
    <property type="project" value="UniProtKB-KW"/>
</dbReference>
<dbReference type="AlphaFoldDB" id="A0A7Z7MUB7"/>
<dbReference type="RefSeq" id="WP_154715969.1">
    <property type="nucleotide sequence ID" value="NZ_LT837803.1"/>
</dbReference>